<dbReference type="eggNOG" id="ENOG502R80G">
    <property type="taxonomic scope" value="Eukaryota"/>
</dbReference>
<dbReference type="Gene3D" id="3.40.50.720">
    <property type="entry name" value="NAD(P)-binding Rossmann-like Domain"/>
    <property type="match status" value="1"/>
</dbReference>
<dbReference type="InterPro" id="IPR051164">
    <property type="entry name" value="NmrA-like_oxidored"/>
</dbReference>
<dbReference type="GeneID" id="10029211"/>
<feature type="domain" description="NmrA-like" evidence="3">
    <location>
        <begin position="4"/>
        <end position="305"/>
    </location>
</feature>
<dbReference type="Pfam" id="PF05368">
    <property type="entry name" value="NmrA"/>
    <property type="match status" value="1"/>
</dbReference>
<dbReference type="InterPro" id="IPR036291">
    <property type="entry name" value="NAD(P)-bd_dom_sf"/>
</dbReference>
<dbReference type="PANTHER" id="PTHR42748">
    <property type="entry name" value="NITROGEN METABOLITE REPRESSION PROTEIN NMRA FAMILY MEMBER"/>
    <property type="match status" value="1"/>
</dbReference>
<dbReference type="InterPro" id="IPR008030">
    <property type="entry name" value="NmrA-like"/>
</dbReference>
<dbReference type="OMA" id="HEVQQGR"/>
<evidence type="ECO:0000313" key="4">
    <source>
        <dbReference type="EMBL" id="EFR01094.1"/>
    </source>
</evidence>
<evidence type="ECO:0000256" key="1">
    <source>
        <dbReference type="ARBA" id="ARBA00006328"/>
    </source>
</evidence>
<comment type="similarity">
    <text evidence="1">Belongs to the NmrA-type oxidoreductase family.</text>
</comment>
<dbReference type="GO" id="GO:0005634">
    <property type="term" value="C:nucleus"/>
    <property type="evidence" value="ECO:0007669"/>
    <property type="project" value="TreeGrafter"/>
</dbReference>
<dbReference type="PANTHER" id="PTHR42748:SF31">
    <property type="entry name" value="NMRA-LIKE DOMAIN-CONTAINING PROTEIN-RELATED"/>
    <property type="match status" value="1"/>
</dbReference>
<proteinExistence type="inferred from homology"/>
<dbReference type="AlphaFoldDB" id="E4UUX7"/>
<gene>
    <name evidence="4" type="ORF">MGYG_04098</name>
</gene>
<dbReference type="InParanoid" id="E4UUX7"/>
<dbReference type="CDD" id="cd05251">
    <property type="entry name" value="NmrA_like_SDR_a"/>
    <property type="match status" value="1"/>
</dbReference>
<dbReference type="HOGENOM" id="CLU_007383_8_1_1"/>
<evidence type="ECO:0000313" key="5">
    <source>
        <dbReference type="Proteomes" id="UP000002669"/>
    </source>
</evidence>
<name>E4UUX7_ARTGP</name>
<dbReference type="STRING" id="535722.E4UUX7"/>
<organism evidence="5">
    <name type="scientific">Arthroderma gypseum (strain ATCC MYA-4604 / CBS 118893)</name>
    <name type="common">Microsporum gypseum</name>
    <dbReference type="NCBI Taxonomy" id="535722"/>
    <lineage>
        <taxon>Eukaryota</taxon>
        <taxon>Fungi</taxon>
        <taxon>Dikarya</taxon>
        <taxon>Ascomycota</taxon>
        <taxon>Pezizomycotina</taxon>
        <taxon>Eurotiomycetes</taxon>
        <taxon>Eurotiomycetidae</taxon>
        <taxon>Onygenales</taxon>
        <taxon>Arthrodermataceae</taxon>
        <taxon>Nannizzia</taxon>
    </lineage>
</organism>
<accession>E4UUX7</accession>
<dbReference type="Proteomes" id="UP000002669">
    <property type="component" value="Unassembled WGS sequence"/>
</dbReference>
<dbReference type="RefSeq" id="XP_003173924.1">
    <property type="nucleotide sequence ID" value="XM_003173876.1"/>
</dbReference>
<keyword evidence="5" id="KW-1185">Reference proteome</keyword>
<dbReference type="SUPFAM" id="SSF51735">
    <property type="entry name" value="NAD(P)-binding Rossmann-fold domains"/>
    <property type="match status" value="1"/>
</dbReference>
<dbReference type="EMBL" id="DS989824">
    <property type="protein sequence ID" value="EFR01094.1"/>
    <property type="molecule type" value="Genomic_DNA"/>
</dbReference>
<reference evidence="5" key="1">
    <citation type="journal article" date="2012" name="MBio">
        <title>Comparative genome analysis of Trichophyton rubrum and related dermatophytes reveals candidate genes involved in infection.</title>
        <authorList>
            <person name="Martinez D.A."/>
            <person name="Oliver B.G."/>
            <person name="Graeser Y."/>
            <person name="Goldberg J.M."/>
            <person name="Li W."/>
            <person name="Martinez-Rossi N.M."/>
            <person name="Monod M."/>
            <person name="Shelest E."/>
            <person name="Barton R.C."/>
            <person name="Birch E."/>
            <person name="Brakhage A.A."/>
            <person name="Chen Z."/>
            <person name="Gurr S.J."/>
            <person name="Heiman D."/>
            <person name="Heitman J."/>
            <person name="Kosti I."/>
            <person name="Rossi A."/>
            <person name="Saif S."/>
            <person name="Samalova M."/>
            <person name="Saunders C.W."/>
            <person name="Shea T."/>
            <person name="Summerbell R.C."/>
            <person name="Xu J."/>
            <person name="Young S."/>
            <person name="Zeng Q."/>
            <person name="Birren B.W."/>
            <person name="Cuomo C.A."/>
            <person name="White T.C."/>
        </authorList>
    </citation>
    <scope>NUCLEOTIDE SEQUENCE [LARGE SCALE GENOMIC DNA]</scope>
    <source>
        <strain evidence="5">ATCC MYA-4604 / CBS 118893</strain>
    </source>
</reference>
<dbReference type="VEuPathDB" id="FungiDB:MGYG_04098"/>
<evidence type="ECO:0000256" key="2">
    <source>
        <dbReference type="ARBA" id="ARBA00022857"/>
    </source>
</evidence>
<dbReference type="Gene3D" id="3.90.25.10">
    <property type="entry name" value="UDP-galactose 4-epimerase, domain 1"/>
    <property type="match status" value="1"/>
</dbReference>
<keyword evidence="2" id="KW-0521">NADP</keyword>
<dbReference type="OrthoDB" id="3358371at2759"/>
<evidence type="ECO:0000259" key="3">
    <source>
        <dbReference type="Pfam" id="PF05368"/>
    </source>
</evidence>
<sequence>MADKKLLVVLGATGKQGGSVINSILGDEKAASQFAIRGITRDPSKPSAQALTKRGVECVKADLNSKDSLTEAFKGAYAVFAVTNFWETGSAETEIQQGKNIADAAKENSVQHLIWSSLINVTKVSGGKLAGVSHFDSKAAVEEYICSIKVPATFFLPGFYMSNISAGALNNASGIYNLSNPVPNDTPIPLFDSSRDTGKFVKAILLNREKVLGKQVYGATDYYTPDRIIAEFQAVKSQDGQGGAAIRIPDEDFKGILAIGNMSEKAREEMLQNMQLLYMFGYYGGASLKESLDLLDEPPTTWKEFVEQEPAWAHLK</sequence>
<protein>
    <submittedName>
        <fullName evidence="4">Hscarg protein</fullName>
    </submittedName>
</protein>